<dbReference type="AlphaFoldDB" id="A0A8X6RK43"/>
<proteinExistence type="predicted"/>
<gene>
    <name evidence="1" type="ORF">TNCV_1589951</name>
</gene>
<protein>
    <submittedName>
        <fullName evidence="1">Uncharacterized protein</fullName>
    </submittedName>
</protein>
<reference evidence="1" key="1">
    <citation type="submission" date="2020-08" db="EMBL/GenBank/DDBJ databases">
        <title>Multicomponent nature underlies the extraordinary mechanical properties of spider dragline silk.</title>
        <authorList>
            <person name="Kono N."/>
            <person name="Nakamura H."/>
            <person name="Mori M."/>
            <person name="Yoshida Y."/>
            <person name="Ohtoshi R."/>
            <person name="Malay A.D."/>
            <person name="Moran D.A.P."/>
            <person name="Tomita M."/>
            <person name="Numata K."/>
            <person name="Arakawa K."/>
        </authorList>
    </citation>
    <scope>NUCLEOTIDE SEQUENCE</scope>
</reference>
<dbReference type="EMBL" id="BMAU01021175">
    <property type="protein sequence ID" value="GFX93819.1"/>
    <property type="molecule type" value="Genomic_DNA"/>
</dbReference>
<comment type="caution">
    <text evidence="1">The sequence shown here is derived from an EMBL/GenBank/DDBJ whole genome shotgun (WGS) entry which is preliminary data.</text>
</comment>
<keyword evidence="2" id="KW-1185">Reference proteome</keyword>
<evidence type="ECO:0000313" key="1">
    <source>
        <dbReference type="EMBL" id="GFX93819.1"/>
    </source>
</evidence>
<evidence type="ECO:0000313" key="2">
    <source>
        <dbReference type="Proteomes" id="UP000887159"/>
    </source>
</evidence>
<name>A0A8X6RK43_TRICX</name>
<sequence length="84" mass="9589">MPTSGRSKTHFRFFQLNKIDCNLAFKKHRIKTKKLTGAYGLKIQKSAVVLFEVLTAQIIDEKIASHRHLKTDEVGSTFRGLMRG</sequence>
<accession>A0A8X6RK43</accession>
<organism evidence="1 2">
    <name type="scientific">Trichonephila clavipes</name>
    <name type="common">Golden silk orbweaver</name>
    <name type="synonym">Nephila clavipes</name>
    <dbReference type="NCBI Taxonomy" id="2585209"/>
    <lineage>
        <taxon>Eukaryota</taxon>
        <taxon>Metazoa</taxon>
        <taxon>Ecdysozoa</taxon>
        <taxon>Arthropoda</taxon>
        <taxon>Chelicerata</taxon>
        <taxon>Arachnida</taxon>
        <taxon>Araneae</taxon>
        <taxon>Araneomorphae</taxon>
        <taxon>Entelegynae</taxon>
        <taxon>Araneoidea</taxon>
        <taxon>Nephilidae</taxon>
        <taxon>Trichonephila</taxon>
    </lineage>
</organism>
<dbReference type="Proteomes" id="UP000887159">
    <property type="component" value="Unassembled WGS sequence"/>
</dbReference>